<proteinExistence type="inferred from homology"/>
<keyword evidence="3" id="KW-0119">Carbohydrate metabolism</keyword>
<keyword evidence="3" id="KW-0378">Hydrolase</keyword>
<dbReference type="GO" id="GO:0004553">
    <property type="term" value="F:hydrolase activity, hydrolyzing O-glycosyl compounds"/>
    <property type="evidence" value="ECO:0007669"/>
    <property type="project" value="InterPro"/>
</dbReference>
<evidence type="ECO:0000313" key="4">
    <source>
        <dbReference type="EMBL" id="KAH6898288.1"/>
    </source>
</evidence>
<feature type="binding site" evidence="2">
    <location>
        <position position="331"/>
    </location>
    <ligand>
        <name>substrate</name>
    </ligand>
</feature>
<dbReference type="EMBL" id="JAGPYM010000002">
    <property type="protein sequence ID" value="KAH6898288.1"/>
    <property type="molecule type" value="Genomic_DNA"/>
</dbReference>
<dbReference type="GO" id="GO:0030245">
    <property type="term" value="P:cellulose catabolic process"/>
    <property type="evidence" value="ECO:0007669"/>
    <property type="project" value="UniProtKB-KW"/>
</dbReference>
<dbReference type="OrthoDB" id="64893at2759"/>
<feature type="active site" description="Proton acceptor" evidence="1">
    <location>
        <position position="333"/>
    </location>
</feature>
<reference evidence="4 5" key="1">
    <citation type="journal article" date="2021" name="Nat. Commun.">
        <title>Genetic determinants of endophytism in the Arabidopsis root mycobiome.</title>
        <authorList>
            <person name="Mesny F."/>
            <person name="Miyauchi S."/>
            <person name="Thiergart T."/>
            <person name="Pickel B."/>
            <person name="Atanasova L."/>
            <person name="Karlsson M."/>
            <person name="Huettel B."/>
            <person name="Barry K.W."/>
            <person name="Haridas S."/>
            <person name="Chen C."/>
            <person name="Bauer D."/>
            <person name="Andreopoulos W."/>
            <person name="Pangilinan J."/>
            <person name="LaButti K."/>
            <person name="Riley R."/>
            <person name="Lipzen A."/>
            <person name="Clum A."/>
            <person name="Drula E."/>
            <person name="Henrissat B."/>
            <person name="Kohler A."/>
            <person name="Grigoriev I.V."/>
            <person name="Martin F.M."/>
            <person name="Hacquard S."/>
        </authorList>
    </citation>
    <scope>NUCLEOTIDE SEQUENCE [LARGE SCALE GENOMIC DNA]</scope>
    <source>
        <strain evidence="4 5">MPI-CAGE-CH-0241</strain>
    </source>
</reference>
<dbReference type="InterPro" id="IPR016288">
    <property type="entry name" value="Beta_cellobiohydrolase"/>
</dbReference>
<feature type="binding site" evidence="2">
    <location>
        <position position="198"/>
    </location>
    <ligand>
        <name>substrate</name>
    </ligand>
</feature>
<dbReference type="PIRSF" id="PIRSF001100">
    <property type="entry name" value="Beta_cellobiohydrolase"/>
    <property type="match status" value="1"/>
</dbReference>
<dbReference type="PANTHER" id="PTHR34876">
    <property type="match status" value="1"/>
</dbReference>
<evidence type="ECO:0000256" key="1">
    <source>
        <dbReference type="PIRSR" id="PIRSR001100-1"/>
    </source>
</evidence>
<evidence type="ECO:0000256" key="2">
    <source>
        <dbReference type="PIRSR" id="PIRSR001100-2"/>
    </source>
</evidence>
<name>A0A9P8WG93_9HYPO</name>
<protein>
    <recommendedName>
        <fullName evidence="3">Glucanase</fullName>
        <ecNumber evidence="3">3.2.1.-</ecNumber>
    </recommendedName>
</protein>
<dbReference type="InterPro" id="IPR036434">
    <property type="entry name" value="Beta_cellobiohydrolase_sf"/>
</dbReference>
<feature type="binding site" evidence="2">
    <location>
        <position position="239"/>
    </location>
    <ligand>
        <name>substrate</name>
    </ligand>
</feature>
<evidence type="ECO:0000256" key="3">
    <source>
        <dbReference type="RuleBase" id="RU361186"/>
    </source>
</evidence>
<dbReference type="PANTHER" id="PTHR34876:SF10">
    <property type="entry name" value="GLUCANASE"/>
    <property type="match status" value="1"/>
</dbReference>
<dbReference type="Gene3D" id="3.20.20.40">
    <property type="entry name" value="1, 4-beta cellobiohydrolase"/>
    <property type="match status" value="1"/>
</dbReference>
<dbReference type="Proteomes" id="UP000777438">
    <property type="component" value="Unassembled WGS sequence"/>
</dbReference>
<accession>A0A9P8WG93</accession>
<keyword evidence="5" id="KW-1185">Reference proteome</keyword>
<evidence type="ECO:0000313" key="5">
    <source>
        <dbReference type="Proteomes" id="UP000777438"/>
    </source>
</evidence>
<keyword evidence="3" id="KW-0136">Cellulose degradation</keyword>
<feature type="active site" description="Proton donor" evidence="1">
    <location>
        <position position="150"/>
    </location>
</feature>
<keyword evidence="3" id="KW-0624">Polysaccharide degradation</keyword>
<sequence length="359" mass="39918">MDTPSSEARAVASSNPWAGKKLSVNPLWVQKLESTYAGFRQNGDTANAAKVRTLQRTGMFVWISSVRNLPDVDRVINHARTQQRTTGVRQIVGLVVYDIPGRDWNGVFSSGEFPPTEEGYLAYKRTFMKPIAEKLKAAHDLTFTVIVEPDAIGNLVTNIDKPFRQKVAHWYERGVAHAIVALQFPNVHIYVDIANGGWLGWPANLQPTADILAKIMARAKKGNNNKPTPIRGFSTNVSNFNPFNARVREPYTKGNDSWDESHYINTISIYLKKAGLPLHFIVDQGRVMFPGARKTWGEFANVRPAAFGAKPGTVVNNPYVDCVVWVKPAGESDGPPNGGPPAGQWYPEYIRMMVRNSKL</sequence>
<dbReference type="Pfam" id="PF01341">
    <property type="entry name" value="Glyco_hydro_6"/>
    <property type="match status" value="1"/>
</dbReference>
<feature type="binding site" evidence="2">
    <location>
        <position position="62"/>
    </location>
    <ligand>
        <name>substrate</name>
    </ligand>
</feature>
<comment type="similarity">
    <text evidence="3">Belongs to the glycosyl hydrolase family 6.</text>
</comment>
<gene>
    <name evidence="4" type="ORF">B0T10DRAFT_535148</name>
</gene>
<dbReference type="SUPFAM" id="SSF51989">
    <property type="entry name" value="Glycosyl hydrolases family 6, cellulases"/>
    <property type="match status" value="1"/>
</dbReference>
<keyword evidence="3" id="KW-0326">Glycosidase</keyword>
<dbReference type="PRINTS" id="PR00733">
    <property type="entry name" value="GLHYDRLASE6"/>
</dbReference>
<comment type="caution">
    <text evidence="4">The sequence shown here is derived from an EMBL/GenBank/DDBJ whole genome shotgun (WGS) entry which is preliminary data.</text>
</comment>
<dbReference type="AlphaFoldDB" id="A0A9P8WG93"/>
<dbReference type="EC" id="3.2.1.-" evidence="3"/>
<feature type="binding site" evidence="2">
    <location>
        <position position="327"/>
    </location>
    <ligand>
        <name>substrate</name>
    </ligand>
</feature>
<organism evidence="4 5">
    <name type="scientific">Thelonectria olida</name>
    <dbReference type="NCBI Taxonomy" id="1576542"/>
    <lineage>
        <taxon>Eukaryota</taxon>
        <taxon>Fungi</taxon>
        <taxon>Dikarya</taxon>
        <taxon>Ascomycota</taxon>
        <taxon>Pezizomycotina</taxon>
        <taxon>Sordariomycetes</taxon>
        <taxon>Hypocreomycetidae</taxon>
        <taxon>Hypocreales</taxon>
        <taxon>Nectriaceae</taxon>
        <taxon>Thelonectria</taxon>
    </lineage>
</organism>